<sequence length="66" mass="7617">MVSPRESTPESNTQTIKSGKVTKPERVVEVKENTSPNETKPSLRLKISPKAWAQAERKEEKKKRRR</sequence>
<evidence type="ECO:0000256" key="1">
    <source>
        <dbReference type="SAM" id="MobiDB-lite"/>
    </source>
</evidence>
<dbReference type="Proteomes" id="UP000783686">
    <property type="component" value="Unassembled WGS sequence"/>
</dbReference>
<accession>A0A811JRV1</accession>
<dbReference type="AlphaFoldDB" id="A0A811JRV1"/>
<organism evidence="2 3">
    <name type="scientific">Bursaphelenchus okinawaensis</name>
    <dbReference type="NCBI Taxonomy" id="465554"/>
    <lineage>
        <taxon>Eukaryota</taxon>
        <taxon>Metazoa</taxon>
        <taxon>Ecdysozoa</taxon>
        <taxon>Nematoda</taxon>
        <taxon>Chromadorea</taxon>
        <taxon>Rhabditida</taxon>
        <taxon>Tylenchina</taxon>
        <taxon>Tylenchomorpha</taxon>
        <taxon>Aphelenchoidea</taxon>
        <taxon>Aphelenchoididae</taxon>
        <taxon>Bursaphelenchus</taxon>
    </lineage>
</organism>
<feature type="region of interest" description="Disordered" evidence="1">
    <location>
        <begin position="1"/>
        <end position="66"/>
    </location>
</feature>
<gene>
    <name evidence="2" type="ORF">BOKJ2_LOCUS553</name>
</gene>
<feature type="compositionally biased region" description="Basic and acidic residues" evidence="1">
    <location>
        <begin position="22"/>
        <end position="32"/>
    </location>
</feature>
<evidence type="ECO:0000313" key="3">
    <source>
        <dbReference type="Proteomes" id="UP000614601"/>
    </source>
</evidence>
<proteinExistence type="predicted"/>
<dbReference type="Proteomes" id="UP000614601">
    <property type="component" value="Unassembled WGS sequence"/>
</dbReference>
<protein>
    <submittedName>
        <fullName evidence="2">Uncharacterized protein</fullName>
    </submittedName>
</protein>
<feature type="compositionally biased region" description="Polar residues" evidence="1">
    <location>
        <begin position="1"/>
        <end position="17"/>
    </location>
</feature>
<reference evidence="2" key="1">
    <citation type="submission" date="2020-09" db="EMBL/GenBank/DDBJ databases">
        <authorList>
            <person name="Kikuchi T."/>
        </authorList>
    </citation>
    <scope>NUCLEOTIDE SEQUENCE</scope>
    <source>
        <strain evidence="2">SH1</strain>
    </source>
</reference>
<comment type="caution">
    <text evidence="2">The sequence shown here is derived from an EMBL/GenBank/DDBJ whole genome shotgun (WGS) entry which is preliminary data.</text>
</comment>
<name>A0A811JRV1_9BILA</name>
<keyword evidence="3" id="KW-1185">Reference proteome</keyword>
<evidence type="ECO:0000313" key="2">
    <source>
        <dbReference type="EMBL" id="CAD5205869.1"/>
    </source>
</evidence>
<dbReference type="EMBL" id="CAJFCW020000001">
    <property type="protein sequence ID" value="CAG9079615.1"/>
    <property type="molecule type" value="Genomic_DNA"/>
</dbReference>
<dbReference type="EMBL" id="CAJFDH010000001">
    <property type="protein sequence ID" value="CAD5205869.1"/>
    <property type="molecule type" value="Genomic_DNA"/>
</dbReference>